<dbReference type="CDD" id="cd07377">
    <property type="entry name" value="WHTH_GntR"/>
    <property type="match status" value="1"/>
</dbReference>
<evidence type="ECO:0000256" key="2">
    <source>
        <dbReference type="ARBA" id="ARBA00023125"/>
    </source>
</evidence>
<keyword evidence="1" id="KW-0805">Transcription regulation</keyword>
<dbReference type="Proteomes" id="UP001500552">
    <property type="component" value="Unassembled WGS sequence"/>
</dbReference>
<dbReference type="Gene3D" id="1.10.287.100">
    <property type="match status" value="1"/>
</dbReference>
<keyword evidence="6" id="KW-1185">Reference proteome</keyword>
<evidence type="ECO:0000256" key="1">
    <source>
        <dbReference type="ARBA" id="ARBA00023015"/>
    </source>
</evidence>
<feature type="domain" description="HTH gntR-type" evidence="4">
    <location>
        <begin position="7"/>
        <end position="75"/>
    </location>
</feature>
<gene>
    <name evidence="5" type="ORF">GCM10023188_07640</name>
</gene>
<evidence type="ECO:0000313" key="6">
    <source>
        <dbReference type="Proteomes" id="UP001500552"/>
    </source>
</evidence>
<keyword evidence="2" id="KW-0238">DNA-binding</keyword>
<organism evidence="5 6">
    <name type="scientific">Pontibacter saemangeumensis</name>
    <dbReference type="NCBI Taxonomy" id="1084525"/>
    <lineage>
        <taxon>Bacteria</taxon>
        <taxon>Pseudomonadati</taxon>
        <taxon>Bacteroidota</taxon>
        <taxon>Cytophagia</taxon>
        <taxon>Cytophagales</taxon>
        <taxon>Hymenobacteraceae</taxon>
        <taxon>Pontibacter</taxon>
    </lineage>
</organism>
<dbReference type="Gene3D" id="1.10.10.10">
    <property type="entry name" value="Winged helix-like DNA-binding domain superfamily/Winged helix DNA-binding domain"/>
    <property type="match status" value="1"/>
</dbReference>
<dbReference type="SUPFAM" id="SSF46785">
    <property type="entry name" value="Winged helix' DNA-binding domain"/>
    <property type="match status" value="1"/>
</dbReference>
<dbReference type="InterPro" id="IPR036388">
    <property type="entry name" value="WH-like_DNA-bd_sf"/>
</dbReference>
<dbReference type="EMBL" id="BAABHC010000003">
    <property type="protein sequence ID" value="GAA4426034.1"/>
    <property type="molecule type" value="Genomic_DNA"/>
</dbReference>
<reference evidence="6" key="1">
    <citation type="journal article" date="2019" name="Int. J. Syst. Evol. Microbiol.">
        <title>The Global Catalogue of Microorganisms (GCM) 10K type strain sequencing project: providing services to taxonomists for standard genome sequencing and annotation.</title>
        <authorList>
            <consortium name="The Broad Institute Genomics Platform"/>
            <consortium name="The Broad Institute Genome Sequencing Center for Infectious Disease"/>
            <person name="Wu L."/>
            <person name="Ma J."/>
        </authorList>
    </citation>
    <scope>NUCLEOTIDE SEQUENCE [LARGE SCALE GENOMIC DNA]</scope>
    <source>
        <strain evidence="6">JCM 17926</strain>
    </source>
</reference>
<comment type="caution">
    <text evidence="5">The sequence shown here is derived from an EMBL/GenBank/DDBJ whole genome shotgun (WGS) entry which is preliminary data.</text>
</comment>
<dbReference type="SMART" id="SM00345">
    <property type="entry name" value="HTH_GNTR"/>
    <property type="match status" value="1"/>
</dbReference>
<dbReference type="PROSITE" id="PS50949">
    <property type="entry name" value="HTH_GNTR"/>
    <property type="match status" value="1"/>
</dbReference>
<dbReference type="PANTHER" id="PTHR38445">
    <property type="entry name" value="HTH-TYPE TRANSCRIPTIONAL REPRESSOR YTRA"/>
    <property type="match status" value="1"/>
</dbReference>
<evidence type="ECO:0000313" key="5">
    <source>
        <dbReference type="EMBL" id="GAA4426034.1"/>
    </source>
</evidence>
<dbReference type="InterPro" id="IPR000524">
    <property type="entry name" value="Tscrpt_reg_HTH_GntR"/>
</dbReference>
<protein>
    <submittedName>
        <fullName evidence="5">GntR family transcriptional regulator</fullName>
    </submittedName>
</protein>
<dbReference type="InterPro" id="IPR036390">
    <property type="entry name" value="WH_DNA-bd_sf"/>
</dbReference>
<evidence type="ECO:0000259" key="4">
    <source>
        <dbReference type="PROSITE" id="PS50949"/>
    </source>
</evidence>
<keyword evidence="3" id="KW-0804">Transcription</keyword>
<name>A0ABP8LBU2_9BACT</name>
<accession>A0ABP8LBU2</accession>
<proteinExistence type="predicted"/>
<dbReference type="RefSeq" id="WP_345156908.1">
    <property type="nucleotide sequence ID" value="NZ_BAABHC010000003.1"/>
</dbReference>
<dbReference type="PANTHER" id="PTHR38445:SF10">
    <property type="entry name" value="GNTR-FAMILY TRANSCRIPTIONAL REGULATOR"/>
    <property type="match status" value="1"/>
</dbReference>
<dbReference type="Pfam" id="PF00392">
    <property type="entry name" value="GntR"/>
    <property type="match status" value="1"/>
</dbReference>
<evidence type="ECO:0000256" key="3">
    <source>
        <dbReference type="ARBA" id="ARBA00023163"/>
    </source>
</evidence>
<sequence>MDFKENQAIYLQIANRFFENILQKKWDSGDKIPSIRDMAVEFEVNPNTTMRTFNYLQDKGIIYNKRGIGYFLADDGFEKTIAIKREQFLEEDLPVFFKNMQLLGIKLDDLRDYVNGKPELNGH</sequence>